<dbReference type="SUPFAM" id="SSF53098">
    <property type="entry name" value="Ribonuclease H-like"/>
    <property type="match status" value="1"/>
</dbReference>
<dbReference type="Proteomes" id="UP001153636">
    <property type="component" value="Chromosome 17"/>
</dbReference>
<dbReference type="PANTHER" id="PTHR45749:SF37">
    <property type="entry name" value="OS05G0311600 PROTEIN"/>
    <property type="match status" value="1"/>
</dbReference>
<dbReference type="InterPro" id="IPR012337">
    <property type="entry name" value="RNaseH-like_sf"/>
</dbReference>
<evidence type="ECO:0000259" key="1">
    <source>
        <dbReference type="Pfam" id="PF14291"/>
    </source>
</evidence>
<dbReference type="EMBL" id="OV651829">
    <property type="protein sequence ID" value="CAH1104523.1"/>
    <property type="molecule type" value="Genomic_DNA"/>
</dbReference>
<keyword evidence="3" id="KW-1185">Reference proteome</keyword>
<protein>
    <recommendedName>
        <fullName evidence="1">DUF4371 domain-containing protein</fullName>
    </recommendedName>
</protein>
<accession>A0A9P0G953</accession>
<dbReference type="OrthoDB" id="6763438at2759"/>
<dbReference type="InterPro" id="IPR025398">
    <property type="entry name" value="DUF4371"/>
</dbReference>
<evidence type="ECO:0000313" key="3">
    <source>
        <dbReference type="Proteomes" id="UP001153636"/>
    </source>
</evidence>
<dbReference type="Pfam" id="PF14291">
    <property type="entry name" value="DUF4371"/>
    <property type="match status" value="1"/>
</dbReference>
<dbReference type="PANTHER" id="PTHR45749">
    <property type="match status" value="1"/>
</dbReference>
<gene>
    <name evidence="2" type="ORF">PSYICH_LOCUS5535</name>
</gene>
<organism evidence="2 3">
    <name type="scientific">Psylliodes chrysocephalus</name>
    <dbReference type="NCBI Taxonomy" id="3402493"/>
    <lineage>
        <taxon>Eukaryota</taxon>
        <taxon>Metazoa</taxon>
        <taxon>Ecdysozoa</taxon>
        <taxon>Arthropoda</taxon>
        <taxon>Hexapoda</taxon>
        <taxon>Insecta</taxon>
        <taxon>Pterygota</taxon>
        <taxon>Neoptera</taxon>
        <taxon>Endopterygota</taxon>
        <taxon>Coleoptera</taxon>
        <taxon>Polyphaga</taxon>
        <taxon>Cucujiformia</taxon>
        <taxon>Chrysomeloidea</taxon>
        <taxon>Chrysomelidae</taxon>
        <taxon>Galerucinae</taxon>
        <taxon>Alticini</taxon>
        <taxon>Psylliodes</taxon>
    </lineage>
</organism>
<evidence type="ECO:0000313" key="2">
    <source>
        <dbReference type="EMBL" id="CAH1104523.1"/>
    </source>
</evidence>
<dbReference type="AlphaFoldDB" id="A0A9P0G953"/>
<feature type="domain" description="DUF4371" evidence="1">
    <location>
        <begin position="19"/>
        <end position="140"/>
    </location>
</feature>
<sequence>MNPACSKIYLNLPKKKTKCAKYIPKNAIYTSPEIQNQIISILAEVVREQVVSDLKSTDVKWFTLLEDGTRDTNNRENISIGIRYVKSGKVFESFLGIYTTEKLNAQTFTKLTLDILNKNKIDPAHIISQCYDGASVMSGRKGGVAALIEKSVGRCVPYVHCFNHRLHLVVVRVVTEIPILKHFFDQAILLHKFFGHGKIAAIYKGKTIVRLLEQRWSGHLTVVRVIYSNYSEILRTLDEIRKDNSFNGQDVAKSRGIKLVMLEIDFRFSLVLMKKILEFLKPADAILQERSTSLKDANCVILSVKSKIQDLRSDEVLQTLVNEAMHLCSEVNSNTENLRPRRDIKISGNMKNYLLTEPLPSSSSGMISNLDDKIKSAFFETVDIISNLLKDRFTNNDELINAVSSLDEINMEKLKYFENIGIELPSVEEITVVKDFLHGKPLDQYFNILYENRVAFQKTYCLYAAVATIGCSTAVNESSFSTLTAINRPQRYSMNQQRMADLIYLAFGRQRSREIDFDLFLRKFNNLKNRSLQLF</sequence>
<reference evidence="2" key="1">
    <citation type="submission" date="2022-01" db="EMBL/GenBank/DDBJ databases">
        <authorList>
            <person name="King R."/>
        </authorList>
    </citation>
    <scope>NUCLEOTIDE SEQUENCE</scope>
</reference>
<name>A0A9P0G953_9CUCU</name>
<proteinExistence type="predicted"/>